<dbReference type="AlphaFoldDB" id="A0A0A9CXA6"/>
<name>A0A0A9CXA6_ARUDO</name>
<reference evidence="2" key="2">
    <citation type="journal article" date="2015" name="Data Brief">
        <title>Shoot transcriptome of the giant reed, Arundo donax.</title>
        <authorList>
            <person name="Barrero R.A."/>
            <person name="Guerrero F.D."/>
            <person name="Moolhuijzen P."/>
            <person name="Goolsby J.A."/>
            <person name="Tidwell J."/>
            <person name="Bellgard S.E."/>
            <person name="Bellgard M.I."/>
        </authorList>
    </citation>
    <scope>NUCLEOTIDE SEQUENCE</scope>
    <source>
        <tissue evidence="2">Shoot tissue taken approximately 20 cm above the soil surface</tissue>
    </source>
</reference>
<reference evidence="2" key="1">
    <citation type="submission" date="2014-09" db="EMBL/GenBank/DDBJ databases">
        <authorList>
            <person name="Magalhaes I.L.F."/>
            <person name="Oliveira U."/>
            <person name="Santos F.R."/>
            <person name="Vidigal T.H.D.A."/>
            <person name="Brescovit A.D."/>
            <person name="Santos A.J."/>
        </authorList>
    </citation>
    <scope>NUCLEOTIDE SEQUENCE</scope>
    <source>
        <tissue evidence="2">Shoot tissue taken approximately 20 cm above the soil surface</tissue>
    </source>
</reference>
<accession>A0A0A9CXA6</accession>
<protein>
    <submittedName>
        <fullName evidence="2">Uncharacterized protein</fullName>
    </submittedName>
</protein>
<feature type="region of interest" description="Disordered" evidence="1">
    <location>
        <begin position="1"/>
        <end position="46"/>
    </location>
</feature>
<proteinExistence type="predicted"/>
<evidence type="ECO:0000256" key="1">
    <source>
        <dbReference type="SAM" id="MobiDB-lite"/>
    </source>
</evidence>
<dbReference type="EMBL" id="GBRH01216916">
    <property type="protein sequence ID" value="JAD80979.1"/>
    <property type="molecule type" value="Transcribed_RNA"/>
</dbReference>
<evidence type="ECO:0000313" key="2">
    <source>
        <dbReference type="EMBL" id="JAD80979.1"/>
    </source>
</evidence>
<sequence length="46" mass="5079">MCRSKAGRCRSSGTPPSSCRRARVPSRGRTPPRRRTLPAARARGRT</sequence>
<organism evidence="2">
    <name type="scientific">Arundo donax</name>
    <name type="common">Giant reed</name>
    <name type="synonym">Donax arundinaceus</name>
    <dbReference type="NCBI Taxonomy" id="35708"/>
    <lineage>
        <taxon>Eukaryota</taxon>
        <taxon>Viridiplantae</taxon>
        <taxon>Streptophyta</taxon>
        <taxon>Embryophyta</taxon>
        <taxon>Tracheophyta</taxon>
        <taxon>Spermatophyta</taxon>
        <taxon>Magnoliopsida</taxon>
        <taxon>Liliopsida</taxon>
        <taxon>Poales</taxon>
        <taxon>Poaceae</taxon>
        <taxon>PACMAD clade</taxon>
        <taxon>Arundinoideae</taxon>
        <taxon>Arundineae</taxon>
        <taxon>Arundo</taxon>
    </lineage>
</organism>
<feature type="compositionally biased region" description="Basic residues" evidence="1">
    <location>
        <begin position="20"/>
        <end position="46"/>
    </location>
</feature>